<keyword evidence="1" id="KW-0479">Metal-binding</keyword>
<evidence type="ECO:0000256" key="3">
    <source>
        <dbReference type="ARBA" id="ARBA00022833"/>
    </source>
</evidence>
<feature type="region of interest" description="Disordered" evidence="4">
    <location>
        <begin position="99"/>
        <end position="130"/>
    </location>
</feature>
<dbReference type="CDD" id="cd06466">
    <property type="entry name" value="p23_CS_SGT1_like"/>
    <property type="match status" value="1"/>
</dbReference>
<feature type="domain" description="CHORD" evidence="6">
    <location>
        <begin position="143"/>
        <end position="202"/>
    </location>
</feature>
<dbReference type="PROSITE" id="PS51401">
    <property type="entry name" value="CHORD"/>
    <property type="match status" value="2"/>
</dbReference>
<dbReference type="Pfam" id="PF04969">
    <property type="entry name" value="CS"/>
    <property type="match status" value="1"/>
</dbReference>
<dbReference type="InterPro" id="IPR008978">
    <property type="entry name" value="HSP20-like_chaperone"/>
</dbReference>
<organism evidence="7 8">
    <name type="scientific">Geranomyces variabilis</name>
    <dbReference type="NCBI Taxonomy" id="109894"/>
    <lineage>
        <taxon>Eukaryota</taxon>
        <taxon>Fungi</taxon>
        <taxon>Fungi incertae sedis</taxon>
        <taxon>Chytridiomycota</taxon>
        <taxon>Chytridiomycota incertae sedis</taxon>
        <taxon>Chytridiomycetes</taxon>
        <taxon>Spizellomycetales</taxon>
        <taxon>Powellomycetaceae</taxon>
        <taxon>Geranomyces</taxon>
    </lineage>
</organism>
<feature type="domain" description="CHORD" evidence="6">
    <location>
        <begin position="4"/>
        <end position="63"/>
    </location>
</feature>
<dbReference type="GO" id="GO:0046872">
    <property type="term" value="F:metal ion binding"/>
    <property type="evidence" value="ECO:0007669"/>
    <property type="project" value="UniProtKB-KW"/>
</dbReference>
<evidence type="ECO:0000259" key="5">
    <source>
        <dbReference type="PROSITE" id="PS51203"/>
    </source>
</evidence>
<gene>
    <name evidence="7" type="ORF">HDU87_008003</name>
</gene>
<dbReference type="AlphaFoldDB" id="A0AAD5TP40"/>
<dbReference type="Proteomes" id="UP001212152">
    <property type="component" value="Unassembled WGS sequence"/>
</dbReference>
<comment type="caution">
    <text evidence="7">The sequence shown here is derived from an EMBL/GenBank/DDBJ whole genome shotgun (WGS) entry which is preliminary data.</text>
</comment>
<reference evidence="7" key="1">
    <citation type="submission" date="2020-05" db="EMBL/GenBank/DDBJ databases">
        <title>Phylogenomic resolution of chytrid fungi.</title>
        <authorList>
            <person name="Stajich J.E."/>
            <person name="Amses K."/>
            <person name="Simmons R."/>
            <person name="Seto K."/>
            <person name="Myers J."/>
            <person name="Bonds A."/>
            <person name="Quandt C.A."/>
            <person name="Barry K."/>
            <person name="Liu P."/>
            <person name="Grigoriev I."/>
            <person name="Longcore J.E."/>
            <person name="James T.Y."/>
        </authorList>
    </citation>
    <scope>NUCLEOTIDE SEQUENCE</scope>
    <source>
        <strain evidence="7">JEL0379</strain>
    </source>
</reference>
<protein>
    <recommendedName>
        <fullName evidence="9">Chord-domain-containing protein</fullName>
    </recommendedName>
</protein>
<dbReference type="Gene3D" id="4.10.1130.20">
    <property type="match status" value="2"/>
</dbReference>
<dbReference type="Gene3D" id="2.60.40.790">
    <property type="match status" value="1"/>
</dbReference>
<name>A0AAD5TP40_9FUNG</name>
<keyword evidence="8" id="KW-1185">Reference proteome</keyword>
<feature type="domain" description="CS" evidence="5">
    <location>
        <begin position="222"/>
        <end position="311"/>
    </location>
</feature>
<dbReference type="EMBL" id="JADGJQ010000008">
    <property type="protein sequence ID" value="KAJ3182664.1"/>
    <property type="molecule type" value="Genomic_DNA"/>
</dbReference>
<evidence type="ECO:0000256" key="1">
    <source>
        <dbReference type="ARBA" id="ARBA00022723"/>
    </source>
</evidence>
<evidence type="ECO:0000259" key="6">
    <source>
        <dbReference type="PROSITE" id="PS51401"/>
    </source>
</evidence>
<evidence type="ECO:0000256" key="4">
    <source>
        <dbReference type="SAM" id="MobiDB-lite"/>
    </source>
</evidence>
<keyword evidence="2" id="KW-0677">Repeat</keyword>
<keyword evidence="3" id="KW-0862">Zinc</keyword>
<dbReference type="InterPro" id="IPR039790">
    <property type="entry name" value="CHRD1"/>
</dbReference>
<dbReference type="SUPFAM" id="SSF49764">
    <property type="entry name" value="HSP20-like chaperones"/>
    <property type="match status" value="1"/>
</dbReference>
<sequence>MPVCKNKGCGKPFEETENYPTSCEHHPGAPVFHEGLKSWSCCTKKVTDFDDFLKIPGCAVGKHSTVAPTAAPAATNPSTNGGAAATPVTVNADGVETYGSTAKPASLPTPAVTPKVDPATPAAPKEEDLADAPDAQVAIGATCKRNACGQKFEGPSSKDADCVFHPGTAVFHEGSKGWSCCARKVLEFDEFLKIKGCTTRKHRFTEPAGTSASGPDTSAASTVKCRHDWYQTQTTVTVSIFAKKVDKAATSVVFASDALKIDVKFLDGNVFRFHTALAQPIDPAASKYEILSTKIELVLKKANGISWASIEPNDDITSWTTFGTTGGVGTIGAKDALVAGDVDLAKMRMK</sequence>
<dbReference type="InterPro" id="IPR007052">
    <property type="entry name" value="CS_dom"/>
</dbReference>
<evidence type="ECO:0008006" key="9">
    <source>
        <dbReference type="Google" id="ProtNLM"/>
    </source>
</evidence>
<dbReference type="PANTHER" id="PTHR46983:SF3">
    <property type="entry name" value="CHPADIPLOID STATE MAINTENANCE PROTEIN CHPA"/>
    <property type="match status" value="1"/>
</dbReference>
<proteinExistence type="predicted"/>
<dbReference type="Pfam" id="PF04968">
    <property type="entry name" value="CHORD"/>
    <property type="match status" value="2"/>
</dbReference>
<dbReference type="PROSITE" id="PS51203">
    <property type="entry name" value="CS"/>
    <property type="match status" value="1"/>
</dbReference>
<dbReference type="PANTHER" id="PTHR46983">
    <property type="entry name" value="CYSTEINE AND HISTIDINE-RICH DOMAIN-CONTAINING PROTEIN 1"/>
    <property type="match status" value="1"/>
</dbReference>
<evidence type="ECO:0000313" key="7">
    <source>
        <dbReference type="EMBL" id="KAJ3182664.1"/>
    </source>
</evidence>
<accession>A0AAD5TP40</accession>
<evidence type="ECO:0000256" key="2">
    <source>
        <dbReference type="ARBA" id="ARBA00022737"/>
    </source>
</evidence>
<dbReference type="InterPro" id="IPR007051">
    <property type="entry name" value="CHORD_dom"/>
</dbReference>
<evidence type="ECO:0000313" key="8">
    <source>
        <dbReference type="Proteomes" id="UP001212152"/>
    </source>
</evidence>